<dbReference type="InterPro" id="IPR019687">
    <property type="entry name" value="DUF2535"/>
</dbReference>
<dbReference type="KEGG" id="mcui:G8O30_06420"/>
<gene>
    <name evidence="1" type="ORF">G8O30_06420</name>
</gene>
<organism evidence="1 2">
    <name type="scientific">Mangrovibacillus cuniculi</name>
    <dbReference type="NCBI Taxonomy" id="2593652"/>
    <lineage>
        <taxon>Bacteria</taxon>
        <taxon>Bacillati</taxon>
        <taxon>Bacillota</taxon>
        <taxon>Bacilli</taxon>
        <taxon>Bacillales</taxon>
        <taxon>Bacillaceae</taxon>
        <taxon>Mangrovibacillus</taxon>
    </lineage>
</organism>
<reference evidence="1 2" key="1">
    <citation type="submission" date="2019-07" db="EMBL/GenBank/DDBJ databases">
        <title>Genome sequence of 2 isolates from Red Sea Mangroves.</title>
        <authorList>
            <person name="Sefrji F."/>
            <person name="Michoud G."/>
            <person name="Merlino G."/>
            <person name="Daffonchio D."/>
        </authorList>
    </citation>
    <scope>NUCLEOTIDE SEQUENCE [LARGE SCALE GENOMIC DNA]</scope>
    <source>
        <strain evidence="1 2">R1DC41</strain>
    </source>
</reference>
<dbReference type="AlphaFoldDB" id="A0A7S8CAX0"/>
<sequence>MLTKSVEFKRSNGAKVKVTDIPMLPEQHSKYFFVQLRLQCLFKNLYEDNQTISEVSFRTYLKQRIKWKDYVLIYEESMLKNNA</sequence>
<keyword evidence="2" id="KW-1185">Reference proteome</keyword>
<protein>
    <submittedName>
        <fullName evidence="1">DUF2535 family protein</fullName>
    </submittedName>
</protein>
<proteinExistence type="predicted"/>
<evidence type="ECO:0000313" key="2">
    <source>
        <dbReference type="Proteomes" id="UP000593626"/>
    </source>
</evidence>
<dbReference type="Proteomes" id="UP000593626">
    <property type="component" value="Chromosome"/>
</dbReference>
<accession>A0A7S8CAX0</accession>
<name>A0A7S8CAX0_9BACI</name>
<dbReference type="EMBL" id="CP049742">
    <property type="protein sequence ID" value="QPC46620.1"/>
    <property type="molecule type" value="Genomic_DNA"/>
</dbReference>
<dbReference type="Pfam" id="PF10751">
    <property type="entry name" value="DUF2535"/>
    <property type="match status" value="1"/>
</dbReference>
<evidence type="ECO:0000313" key="1">
    <source>
        <dbReference type="EMBL" id="QPC46620.1"/>
    </source>
</evidence>